<dbReference type="EMBL" id="CMVM020000255">
    <property type="status" value="NOT_ANNOTATED_CDS"/>
    <property type="molecule type" value="Genomic_DNA"/>
</dbReference>
<dbReference type="Proteomes" id="UP000024404">
    <property type="component" value="Unassembled WGS sequence"/>
</dbReference>
<feature type="signal peptide" evidence="1">
    <location>
        <begin position="1"/>
        <end position="30"/>
    </location>
</feature>
<evidence type="ECO:0000256" key="1">
    <source>
        <dbReference type="SAM" id="SignalP"/>
    </source>
</evidence>
<keyword evidence="3" id="KW-1185">Reference proteome</keyword>
<reference evidence="2" key="2">
    <citation type="submission" date="2022-06" db="UniProtKB">
        <authorList>
            <consortium name="EnsemblMetazoa"/>
        </authorList>
    </citation>
    <scope>IDENTIFICATION</scope>
</reference>
<proteinExistence type="predicted"/>
<name>A0A8R1Y0V4_ONCVO</name>
<feature type="chain" id="PRO_5035929953" description="F-box domain-containing protein" evidence="1">
    <location>
        <begin position="31"/>
        <end position="356"/>
    </location>
</feature>
<sequence>MIAHTWKFSEVKEMHFTLLLISLCFIATNGGLITTTPTEETNRDGFIEKCEDLNILMNAPYPVQKEIAKYFVTFNNSDLLSVAATCKSLSELTKRILNERIKPLIITNGTTDHQIFSTNEENFYSYNFLMLRKWQPAFALFFDNETSEQYMSRFPRSFQIVPHNSHLQISFRHLFHERLIDNHPRSAVIFPKFYNASVDFFFHNSRHEFYSADESMMRKAKLIIVFGNNPYIESHNFRFMENHSVSICYASQIDEPWDEWIFRLFVIFSGSNIKTSTFLSELDFLESHHIIPFHFTKESMEPTNSEEIFRKIFGIQPAILHLSASDLAETGLIYCNSTKVKRNPGPVYAIVGYKKF</sequence>
<evidence type="ECO:0000313" key="3">
    <source>
        <dbReference type="Proteomes" id="UP000024404"/>
    </source>
</evidence>
<dbReference type="AlphaFoldDB" id="A0A8R1Y0V4"/>
<evidence type="ECO:0008006" key="4">
    <source>
        <dbReference type="Google" id="ProtNLM"/>
    </source>
</evidence>
<dbReference type="EnsemblMetazoa" id="OVOC9146.1">
    <property type="protein sequence ID" value="OVOC9146.1"/>
    <property type="gene ID" value="WBGene00245955"/>
</dbReference>
<organism evidence="2 3">
    <name type="scientific">Onchocerca volvulus</name>
    <dbReference type="NCBI Taxonomy" id="6282"/>
    <lineage>
        <taxon>Eukaryota</taxon>
        <taxon>Metazoa</taxon>
        <taxon>Ecdysozoa</taxon>
        <taxon>Nematoda</taxon>
        <taxon>Chromadorea</taxon>
        <taxon>Rhabditida</taxon>
        <taxon>Spirurina</taxon>
        <taxon>Spiruromorpha</taxon>
        <taxon>Filarioidea</taxon>
        <taxon>Onchocercidae</taxon>
        <taxon>Onchocerca</taxon>
    </lineage>
</organism>
<evidence type="ECO:0000313" key="2">
    <source>
        <dbReference type="EnsemblMetazoa" id="OVOC9146.1"/>
    </source>
</evidence>
<accession>A0A8R1Y0V4</accession>
<protein>
    <recommendedName>
        <fullName evidence="4">F-box domain-containing protein</fullName>
    </recommendedName>
</protein>
<keyword evidence="1" id="KW-0732">Signal</keyword>
<reference evidence="3" key="1">
    <citation type="submission" date="2013-10" db="EMBL/GenBank/DDBJ databases">
        <title>Genome sequencing of Onchocerca volvulus.</title>
        <authorList>
            <person name="Cotton J."/>
            <person name="Tsai J."/>
            <person name="Stanley E."/>
            <person name="Tracey A."/>
            <person name="Holroyd N."/>
            <person name="Lustigman S."/>
            <person name="Berriman M."/>
        </authorList>
    </citation>
    <scope>NUCLEOTIDE SEQUENCE</scope>
</reference>